<evidence type="ECO:0000256" key="2">
    <source>
        <dbReference type="ARBA" id="ARBA00023002"/>
    </source>
</evidence>
<dbReference type="CDD" id="cd05374">
    <property type="entry name" value="17beta-HSD-like_SDR_c"/>
    <property type="match status" value="1"/>
</dbReference>
<dbReference type="InterPro" id="IPR002347">
    <property type="entry name" value="SDR_fam"/>
</dbReference>
<dbReference type="PROSITE" id="PS00061">
    <property type="entry name" value="ADH_SHORT"/>
    <property type="match status" value="1"/>
</dbReference>
<sequence>MARSILITGCSSGIGYDAAVTLRDRGWRVFASCRKEEDCARLREEGFDSPRVDYSDPASLEAAVAQVLAETGGTLDALYNNGAFGIPAAVEDLPRAALADILEANLIGPHHLTTLVLPAMRAQGHGRIVNCTSVMGYTAYPWRGAYVATKYGLEGLTDTLRIEMHGLPIHVSLIEPGLITTDFGKNSQKNFERWIDWKSSAKAAEYERDLIGKWRGRNPVAWLEVPPSHVTAKIIHAVESPRPRARYRITKLAHFAYIAKRLLPTRGADWLIRRMS</sequence>
<dbReference type="EMBL" id="LFTY01000002">
    <property type="protein sequence ID" value="KMW59289.1"/>
    <property type="molecule type" value="Genomic_DNA"/>
</dbReference>
<dbReference type="RefSeq" id="WP_049644788.1">
    <property type="nucleotide sequence ID" value="NZ_LFTY01000002.1"/>
</dbReference>
<proteinExistence type="inferred from homology"/>
<comment type="caution">
    <text evidence="4">The sequence shown here is derived from an EMBL/GenBank/DDBJ whole genome shotgun (WGS) entry which is preliminary data.</text>
</comment>
<comment type="similarity">
    <text evidence="1 3">Belongs to the short-chain dehydrogenases/reductases (SDR) family.</text>
</comment>
<dbReference type="PRINTS" id="PR00080">
    <property type="entry name" value="SDRFAMILY"/>
</dbReference>
<dbReference type="PRINTS" id="PR00081">
    <property type="entry name" value="GDHRDH"/>
</dbReference>
<accession>A0A0J9EC67</accession>
<evidence type="ECO:0000256" key="3">
    <source>
        <dbReference type="RuleBase" id="RU000363"/>
    </source>
</evidence>
<evidence type="ECO:0000313" key="4">
    <source>
        <dbReference type="EMBL" id="KMW59289.1"/>
    </source>
</evidence>
<dbReference type="Gene3D" id="3.40.50.720">
    <property type="entry name" value="NAD(P)-binding Rossmann-like Domain"/>
    <property type="match status" value="1"/>
</dbReference>
<dbReference type="Pfam" id="PF00106">
    <property type="entry name" value="adh_short"/>
    <property type="match status" value="1"/>
</dbReference>
<evidence type="ECO:0000256" key="1">
    <source>
        <dbReference type="ARBA" id="ARBA00006484"/>
    </source>
</evidence>
<dbReference type="SUPFAM" id="SSF51735">
    <property type="entry name" value="NAD(P)-binding Rossmann-fold domains"/>
    <property type="match status" value="1"/>
</dbReference>
<evidence type="ECO:0000313" key="5">
    <source>
        <dbReference type="Proteomes" id="UP000037178"/>
    </source>
</evidence>
<keyword evidence="5" id="KW-1185">Reference proteome</keyword>
<dbReference type="PANTHER" id="PTHR44169">
    <property type="entry name" value="NADPH-DEPENDENT 1-ACYLDIHYDROXYACETONE PHOSPHATE REDUCTASE"/>
    <property type="match status" value="1"/>
</dbReference>
<gene>
    <name evidence="4" type="ORF">AIOL_004270</name>
</gene>
<name>A0A0J9EC67_9RHOB</name>
<dbReference type="InterPro" id="IPR036291">
    <property type="entry name" value="NAD(P)-bd_dom_sf"/>
</dbReference>
<dbReference type="InterPro" id="IPR020904">
    <property type="entry name" value="Sc_DH/Rdtase_CS"/>
</dbReference>
<dbReference type="OrthoDB" id="9793825at2"/>
<dbReference type="Proteomes" id="UP000037178">
    <property type="component" value="Unassembled WGS sequence"/>
</dbReference>
<dbReference type="STRING" id="1675527.AIOL_004270"/>
<protein>
    <submittedName>
        <fullName evidence="4">Short-chain dehydrogenase/reductase SDR</fullName>
    </submittedName>
</protein>
<keyword evidence="2" id="KW-0560">Oxidoreductase</keyword>
<dbReference type="GO" id="GO:0016491">
    <property type="term" value="F:oxidoreductase activity"/>
    <property type="evidence" value="ECO:0007669"/>
    <property type="project" value="UniProtKB-KW"/>
</dbReference>
<organism evidence="4 5">
    <name type="scientific">Candidatus Rhodobacter oscarellae</name>
    <dbReference type="NCBI Taxonomy" id="1675527"/>
    <lineage>
        <taxon>Bacteria</taxon>
        <taxon>Pseudomonadati</taxon>
        <taxon>Pseudomonadota</taxon>
        <taxon>Alphaproteobacteria</taxon>
        <taxon>Rhodobacterales</taxon>
        <taxon>Rhodobacter group</taxon>
        <taxon>Rhodobacter</taxon>
    </lineage>
</organism>
<dbReference type="AlphaFoldDB" id="A0A0J9EC67"/>
<dbReference type="PANTHER" id="PTHR44169:SF6">
    <property type="entry name" value="NADPH-DEPENDENT 1-ACYLDIHYDROXYACETONE PHOSPHATE REDUCTASE"/>
    <property type="match status" value="1"/>
</dbReference>
<dbReference type="PATRIC" id="fig|1675527.3.peg.4471"/>
<reference evidence="4 5" key="1">
    <citation type="submission" date="2015-06" db="EMBL/GenBank/DDBJ databases">
        <title>Draft genome sequence of an Alphaproteobacteria species associated to the Mediterranean sponge Oscarella lobularis.</title>
        <authorList>
            <person name="Jourda C."/>
            <person name="Santini S."/>
            <person name="Claverie J.-M."/>
        </authorList>
    </citation>
    <scope>NUCLEOTIDE SEQUENCE [LARGE SCALE GENOMIC DNA]</scope>
    <source>
        <strain evidence="4">IGS</strain>
    </source>
</reference>